<dbReference type="EMBL" id="KZ350690">
    <property type="protein sequence ID" value="PIO63637.1"/>
    <property type="molecule type" value="Genomic_DNA"/>
</dbReference>
<dbReference type="InterPro" id="IPR012877">
    <property type="entry name" value="Dhs-27"/>
</dbReference>
<dbReference type="Proteomes" id="UP000230423">
    <property type="component" value="Unassembled WGS sequence"/>
</dbReference>
<dbReference type="Gene3D" id="3.90.1200.10">
    <property type="match status" value="1"/>
</dbReference>
<name>A0A2G9U0D0_TELCI</name>
<dbReference type="OrthoDB" id="5777157at2759"/>
<gene>
    <name evidence="2" type="ORF">TELCIR_14757</name>
</gene>
<evidence type="ECO:0000259" key="1">
    <source>
        <dbReference type="SMART" id="SM00587"/>
    </source>
</evidence>
<sequence>MEASSLEMPIEERNEYISPFKTILGAIFKKEVLDQIMSMFSTFADGKLADKGAHMKEILKDVVDLDWVENMTKEFGMEKVLCHGDLWSMNVLWRQNEDVLKMAAVVDYQTAHFGCAATDLVRVFCACLSGKDRQSHWEELLEEFYGYLKEEVGDRKMPYTLEQLKEAYRQYFPIGAFMIVPMVGPFFEMVCKSPDEEIKKK</sequence>
<organism evidence="2 3">
    <name type="scientific">Teladorsagia circumcincta</name>
    <name type="common">Brown stomach worm</name>
    <name type="synonym">Ostertagia circumcincta</name>
    <dbReference type="NCBI Taxonomy" id="45464"/>
    <lineage>
        <taxon>Eukaryota</taxon>
        <taxon>Metazoa</taxon>
        <taxon>Ecdysozoa</taxon>
        <taxon>Nematoda</taxon>
        <taxon>Chromadorea</taxon>
        <taxon>Rhabditida</taxon>
        <taxon>Rhabditina</taxon>
        <taxon>Rhabditomorpha</taxon>
        <taxon>Strongyloidea</taxon>
        <taxon>Trichostrongylidae</taxon>
        <taxon>Teladorsagia</taxon>
    </lineage>
</organism>
<accession>A0A2G9U0D0</accession>
<protein>
    <recommendedName>
        <fullName evidence="1">CHK kinase-like domain-containing protein</fullName>
    </recommendedName>
</protein>
<evidence type="ECO:0000313" key="3">
    <source>
        <dbReference type="Proteomes" id="UP000230423"/>
    </source>
</evidence>
<dbReference type="SUPFAM" id="SSF56112">
    <property type="entry name" value="Protein kinase-like (PK-like)"/>
    <property type="match status" value="1"/>
</dbReference>
<dbReference type="PANTHER" id="PTHR23020:SF8">
    <property type="entry name" value="CHK KINASE-LIKE DOMAIN-CONTAINING PROTEIN"/>
    <property type="match status" value="1"/>
</dbReference>
<dbReference type="Pfam" id="PF07914">
    <property type="entry name" value="DUF1679"/>
    <property type="match status" value="1"/>
</dbReference>
<keyword evidence="3" id="KW-1185">Reference proteome</keyword>
<feature type="domain" description="CHK kinase-like" evidence="1">
    <location>
        <begin position="1"/>
        <end position="154"/>
    </location>
</feature>
<proteinExistence type="predicted"/>
<reference evidence="2 3" key="1">
    <citation type="submission" date="2015-09" db="EMBL/GenBank/DDBJ databases">
        <title>Draft genome of the parasitic nematode Teladorsagia circumcincta isolate WARC Sus (inbred).</title>
        <authorList>
            <person name="Mitreva M."/>
        </authorList>
    </citation>
    <scope>NUCLEOTIDE SEQUENCE [LARGE SCALE GENOMIC DNA]</scope>
    <source>
        <strain evidence="2 3">S</strain>
    </source>
</reference>
<dbReference type="SMART" id="SM00587">
    <property type="entry name" value="CHK"/>
    <property type="match status" value="1"/>
</dbReference>
<evidence type="ECO:0000313" key="2">
    <source>
        <dbReference type="EMBL" id="PIO63637.1"/>
    </source>
</evidence>
<dbReference type="InterPro" id="IPR011009">
    <property type="entry name" value="Kinase-like_dom_sf"/>
</dbReference>
<dbReference type="InterPro" id="IPR052961">
    <property type="entry name" value="Oxido-Kinase-like_Enzymes"/>
</dbReference>
<dbReference type="AlphaFoldDB" id="A0A2G9U0D0"/>
<dbReference type="PANTHER" id="PTHR23020">
    <property type="entry name" value="UNCHARACTERIZED NUCLEAR HORMONE RECEPTOR-RELATED"/>
    <property type="match status" value="1"/>
</dbReference>
<dbReference type="InterPro" id="IPR015897">
    <property type="entry name" value="CHK_kinase-like"/>
</dbReference>
<feature type="non-terminal residue" evidence="2">
    <location>
        <position position="201"/>
    </location>
</feature>